<dbReference type="Pfam" id="PF02801">
    <property type="entry name" value="Ketoacyl-synt_C"/>
    <property type="match status" value="3"/>
</dbReference>
<dbReference type="InterPro" id="IPR049551">
    <property type="entry name" value="PKS_DH_C"/>
</dbReference>
<comment type="subcellular location">
    <subcellularLocation>
        <location evidence="3">Cytoplasm</location>
    </subcellularLocation>
</comment>
<dbReference type="Pfam" id="PF00501">
    <property type="entry name" value="AMP-binding"/>
    <property type="match status" value="1"/>
</dbReference>
<dbReference type="InterPro" id="IPR054514">
    <property type="entry name" value="RhiE-like_linker"/>
</dbReference>
<dbReference type="InterPro" id="IPR006162">
    <property type="entry name" value="Ppantetheine_attach_site"/>
</dbReference>
<dbReference type="InterPro" id="IPR005793">
    <property type="entry name" value="Formyl_trans_C"/>
</dbReference>
<keyword evidence="14" id="KW-0012">Acyltransferase</keyword>
<dbReference type="InterPro" id="IPR042104">
    <property type="entry name" value="PKS_dehydratase_sf"/>
</dbReference>
<dbReference type="Gene3D" id="3.30.70.3290">
    <property type="match status" value="1"/>
</dbReference>
<feature type="domain" description="Carrier" evidence="17">
    <location>
        <begin position="3689"/>
        <end position="3766"/>
    </location>
</feature>
<dbReference type="SUPFAM" id="SSF51735">
    <property type="entry name" value="NAD(P)-binding Rossmann-fold domains"/>
    <property type="match status" value="1"/>
</dbReference>
<keyword evidence="10" id="KW-0677">Repeat</keyword>
<dbReference type="GO" id="GO:0004315">
    <property type="term" value="F:3-oxoacyl-[acyl-carrier-protein] synthase activity"/>
    <property type="evidence" value="ECO:0007669"/>
    <property type="project" value="InterPro"/>
</dbReference>
<feature type="active site" description="Proton donor; for dehydratase activity" evidence="15">
    <location>
        <position position="3567"/>
    </location>
</feature>
<dbReference type="InterPro" id="IPR014031">
    <property type="entry name" value="Ketoacyl_synth_C"/>
</dbReference>
<evidence type="ECO:0000256" key="13">
    <source>
        <dbReference type="ARBA" id="ARBA00022857"/>
    </source>
</evidence>
<feature type="region of interest" description="C-terminal hotdog fold" evidence="15">
    <location>
        <begin position="4672"/>
        <end position="4813"/>
    </location>
</feature>
<dbReference type="InterPro" id="IPR018201">
    <property type="entry name" value="Ketoacyl_synth_AS"/>
</dbReference>
<dbReference type="GO" id="GO:0004312">
    <property type="term" value="F:fatty acid synthase activity"/>
    <property type="evidence" value="ECO:0007669"/>
    <property type="project" value="TreeGrafter"/>
</dbReference>
<feature type="compositionally biased region" description="Polar residues" evidence="16">
    <location>
        <begin position="3782"/>
        <end position="3791"/>
    </location>
</feature>
<dbReference type="PROSITE" id="PS00012">
    <property type="entry name" value="PHOSPHOPANTETHEINE"/>
    <property type="match status" value="1"/>
</dbReference>
<dbReference type="RefSeq" id="WP_179192163.1">
    <property type="nucleotide sequence ID" value="NZ_FMBI01000020.1"/>
</dbReference>
<keyword evidence="6" id="KW-0596">Phosphopantetheine</keyword>
<feature type="active site" description="Proton acceptor; for dehydratase activity" evidence="15">
    <location>
        <position position="3400"/>
    </location>
</feature>
<dbReference type="Gene3D" id="1.10.1240.100">
    <property type="match status" value="2"/>
</dbReference>
<evidence type="ECO:0000256" key="8">
    <source>
        <dbReference type="ARBA" id="ARBA00022553"/>
    </source>
</evidence>
<evidence type="ECO:0000259" key="19">
    <source>
        <dbReference type="PROSITE" id="PS52019"/>
    </source>
</evidence>
<comment type="pathway">
    <text evidence="4">Antibiotic biosynthesis; bacillaene biosynthesis.</text>
</comment>
<dbReference type="SUPFAM" id="SSF53328">
    <property type="entry name" value="Formyltransferase"/>
    <property type="match status" value="1"/>
</dbReference>
<proteinExistence type="inferred from homology"/>
<dbReference type="SUPFAM" id="SSF56801">
    <property type="entry name" value="Acetyl-CoA synthetase-like"/>
    <property type="match status" value="1"/>
</dbReference>
<feature type="domain" description="Carrier" evidence="17">
    <location>
        <begin position="4304"/>
        <end position="4382"/>
    </location>
</feature>
<dbReference type="InterPro" id="IPR050091">
    <property type="entry name" value="PKS_NRPS_Biosynth_Enz"/>
</dbReference>
<evidence type="ECO:0000259" key="17">
    <source>
        <dbReference type="PROSITE" id="PS50075"/>
    </source>
</evidence>
<feature type="region of interest" description="C-terminal hotdog fold" evidence="15">
    <location>
        <begin position="3506"/>
        <end position="3648"/>
    </location>
</feature>
<feature type="domain" description="Carrier" evidence="17">
    <location>
        <begin position="1095"/>
        <end position="1169"/>
    </location>
</feature>
<dbReference type="PANTHER" id="PTHR43775">
    <property type="entry name" value="FATTY ACID SYNTHASE"/>
    <property type="match status" value="1"/>
</dbReference>
<feature type="compositionally biased region" description="Basic and acidic residues" evidence="16">
    <location>
        <begin position="3800"/>
        <end position="3811"/>
    </location>
</feature>
<evidence type="ECO:0000256" key="15">
    <source>
        <dbReference type="PROSITE-ProRule" id="PRU01363"/>
    </source>
</evidence>
<dbReference type="Gene3D" id="3.40.47.10">
    <property type="match status" value="3"/>
</dbReference>
<comment type="caution">
    <text evidence="15">Lacks conserved residue(s) required for the propagation of feature annotation.</text>
</comment>
<dbReference type="PROSITE" id="PS50075">
    <property type="entry name" value="CARRIER"/>
    <property type="match status" value="4"/>
</dbReference>
<dbReference type="InterPro" id="IPR020845">
    <property type="entry name" value="AMP-binding_CS"/>
</dbReference>
<evidence type="ECO:0000256" key="7">
    <source>
        <dbReference type="ARBA" id="ARBA00022490"/>
    </source>
</evidence>
<keyword evidence="8" id="KW-0597">Phosphoprotein</keyword>
<comment type="function">
    <text evidence="2">Involved in some intermediate steps for the synthesis of the antibiotic polyketide bacillaene which is involved in secondary metabolism.</text>
</comment>
<dbReference type="InterPro" id="IPR002376">
    <property type="entry name" value="Formyl_transf_N"/>
</dbReference>
<dbReference type="InterPro" id="IPR009081">
    <property type="entry name" value="PP-bd_ACP"/>
</dbReference>
<dbReference type="SMART" id="SM00825">
    <property type="entry name" value="PKS_KS"/>
    <property type="match status" value="3"/>
</dbReference>
<dbReference type="Pfam" id="PF08659">
    <property type="entry name" value="KR"/>
    <property type="match status" value="1"/>
</dbReference>
<feature type="region of interest" description="C-terminal hotdog fold" evidence="15">
    <location>
        <begin position="1980"/>
        <end position="2128"/>
    </location>
</feature>
<dbReference type="InterPro" id="IPR020806">
    <property type="entry name" value="PKS_PP-bd"/>
</dbReference>
<dbReference type="Gene3D" id="1.10.1200.10">
    <property type="entry name" value="ACP-like"/>
    <property type="match status" value="4"/>
</dbReference>
<evidence type="ECO:0000256" key="4">
    <source>
        <dbReference type="ARBA" id="ARBA00004789"/>
    </source>
</evidence>
<dbReference type="EMBL" id="FMBI01000020">
    <property type="protein sequence ID" value="SCB87588.1"/>
    <property type="molecule type" value="Genomic_DNA"/>
</dbReference>
<dbReference type="InterPro" id="IPR036736">
    <property type="entry name" value="ACP-like_sf"/>
</dbReference>
<dbReference type="Pfam" id="PF00550">
    <property type="entry name" value="PP-binding"/>
    <property type="match status" value="3"/>
</dbReference>
<feature type="domain" description="PKS/mFAS DH" evidence="19">
    <location>
        <begin position="4537"/>
        <end position="4813"/>
    </location>
</feature>
<dbReference type="Gene3D" id="3.30.300.30">
    <property type="match status" value="1"/>
</dbReference>
<evidence type="ECO:0000256" key="3">
    <source>
        <dbReference type="ARBA" id="ARBA00004496"/>
    </source>
</evidence>
<organism evidence="20 21">
    <name type="scientific">Bacillus thuringiensis</name>
    <dbReference type="NCBI Taxonomy" id="1428"/>
    <lineage>
        <taxon>Bacteria</taxon>
        <taxon>Bacillati</taxon>
        <taxon>Bacillota</taxon>
        <taxon>Bacilli</taxon>
        <taxon>Bacillales</taxon>
        <taxon>Bacillaceae</taxon>
        <taxon>Bacillus</taxon>
        <taxon>Bacillus cereus group</taxon>
    </lineage>
</organism>
<dbReference type="SMART" id="SM00822">
    <property type="entry name" value="PKS_KR"/>
    <property type="match status" value="1"/>
</dbReference>
<evidence type="ECO:0000256" key="11">
    <source>
        <dbReference type="ARBA" id="ARBA00022741"/>
    </source>
</evidence>
<evidence type="ECO:0000256" key="6">
    <source>
        <dbReference type="ARBA" id="ARBA00022450"/>
    </source>
</evidence>
<dbReference type="InterPro" id="IPR013968">
    <property type="entry name" value="PKS_KR"/>
</dbReference>
<dbReference type="InterPro" id="IPR045851">
    <property type="entry name" value="AMP-bd_C_sf"/>
</dbReference>
<dbReference type="UniPathway" id="UPA01003"/>
<dbReference type="Pfam" id="PF00109">
    <property type="entry name" value="ketoacyl-synt"/>
    <property type="match status" value="3"/>
</dbReference>
<evidence type="ECO:0000256" key="9">
    <source>
        <dbReference type="ARBA" id="ARBA00022679"/>
    </source>
</evidence>
<dbReference type="FunFam" id="3.40.50.980:FF:000001">
    <property type="entry name" value="Non-ribosomal peptide synthetase"/>
    <property type="match status" value="1"/>
</dbReference>
<dbReference type="Pfam" id="PF00551">
    <property type="entry name" value="Formyl_trans_N"/>
    <property type="match status" value="1"/>
</dbReference>
<feature type="domain" description="Ketosynthase family 3 (KS3)" evidence="18">
    <location>
        <begin position="2771"/>
        <end position="3207"/>
    </location>
</feature>
<evidence type="ECO:0000256" key="5">
    <source>
        <dbReference type="ARBA" id="ARBA00006432"/>
    </source>
</evidence>
<dbReference type="SMART" id="SM00826">
    <property type="entry name" value="PKS_DH"/>
    <property type="match status" value="1"/>
</dbReference>
<dbReference type="GO" id="GO:0005524">
    <property type="term" value="F:ATP binding"/>
    <property type="evidence" value="ECO:0007669"/>
    <property type="project" value="UniProtKB-KW"/>
</dbReference>
<dbReference type="Gene3D" id="3.10.129.110">
    <property type="entry name" value="Polyketide synthase dehydratase"/>
    <property type="match status" value="3"/>
</dbReference>
<evidence type="ECO:0000313" key="21">
    <source>
        <dbReference type="Proteomes" id="UP000195991"/>
    </source>
</evidence>
<feature type="domain" description="Carrier" evidence="17">
    <location>
        <begin position="2634"/>
        <end position="2711"/>
    </location>
</feature>
<dbReference type="CDD" id="cd00833">
    <property type="entry name" value="PKS"/>
    <property type="match status" value="3"/>
</dbReference>
<feature type="domain" description="Ketosynthase family 3 (KS3)" evidence="18">
    <location>
        <begin position="1217"/>
        <end position="1648"/>
    </location>
</feature>
<keyword evidence="13" id="KW-0521">NADP</keyword>
<evidence type="ECO:0000256" key="12">
    <source>
        <dbReference type="ARBA" id="ARBA00022840"/>
    </source>
</evidence>
<dbReference type="FunFam" id="3.40.47.10:FF:000019">
    <property type="entry name" value="Polyketide synthase type I"/>
    <property type="match status" value="3"/>
</dbReference>
<dbReference type="CDD" id="cd12116">
    <property type="entry name" value="A_NRPS_Ta1_like"/>
    <property type="match status" value="1"/>
</dbReference>
<dbReference type="InterPro" id="IPR049900">
    <property type="entry name" value="PKS_mFAS_DH"/>
</dbReference>
<dbReference type="Pfam" id="PF21394">
    <property type="entry name" value="Beta-ketacyl_N"/>
    <property type="match status" value="1"/>
</dbReference>
<feature type="region of interest" description="N-terminal hotdog fold" evidence="15">
    <location>
        <begin position="1846"/>
        <end position="1964"/>
    </location>
</feature>
<dbReference type="NCBIfam" id="TIGR01733">
    <property type="entry name" value="AA-adenyl-dom"/>
    <property type="match status" value="1"/>
</dbReference>
<dbReference type="SMART" id="SM00823">
    <property type="entry name" value="PKS_PP"/>
    <property type="match status" value="3"/>
</dbReference>
<sequence length="4847" mass="543814">MVSHNDIYSYCLIGDGALLIACGEFIKRAGHDICCVITSNESVREWAVSQSIDCANSLSDYSEFLRNISFDYLFSIVHLDIIPSSVLKMARKMAINFHDALLPSYAGIHATSWALINREKKHGITWHVMMEGADKGDILKQVSFDLEPEDTAFTLNLKCYDAGLKTFVELLEELDRNDVARRPQDFKLRSYFGKYKRPKNGGVLSWDSSAEDLNAMVKALEFGKYPNRMGTAKLAVPGKFYVVKNSRVTEYVSSLPPGTITSCWDTGICVATSSFDLELSSLLTFAGKEVQISQFLSEHNLNVLDQLPLVHGEYGKRITELYKTVAPNEDYWVSQLKVSRSLHFHSDYFQSHNLEQGSNDFDVVKIEPAFINQSIKKGDGLENLKYGVYSIASFLAKEYVLDLVSIGISYPELIQRVDNLDSFFSKAVPVVVKDLKNARDLYSTVSTSVDESVTRVTYAQDINLRYPELSPVSKKQKQFPITVVQTESLEGHTLEHGTAISLILVGDSQSYLLFRKDVFNGKKGVNFVNRLANYLTTCSTEGGALSYPISKESERKDLMDVDPRVDVNVCQLLKKWAIETPQAVAVVCEEDQLTYHELNGKVEKVARYLKHKGIGKEKSVGIYMNRTVDLLVSMLAVLKSGAAYVPLDPIYPAERIEWMIQDAGLSLILTEQGIRHQLPNNNSVLCSVDSEWDKIEALKSVSELEANEFVDPDELAYIIYTSGSTGNPKGVEVTHRGLTNFLCSMAEKPGFTNQDRILALTTICFDISGLELFLPLVVGGQVEILTTDVSRDGFKLKEKIENGYATVVQATPATWEMLINAGWEKKMNIKILCGGEALSEDLATKLCERGDEVWNLYGPTETTIWSSISKVRPGEKVTIGQPIANTQIYVLDEELYTVPTGVEGDIYIGGAGVAKGYRNRPNLTNERFIPNPFDASKLSKLYKTGDAGKLLPDGSFECLGRKDNQVKLRGYRIDLEEIEAVIERETPIEKAIVTVREDDRGYKSLVAFVKHTIGNVPDKAIITDAIQSFLPSYMIPMTYLFVERHPLTPNYKVDRKWLSITPIKKIKDQYGLMETMKEEEKDLSENQDDLELVFERLSYDLTNIVAEIVGEDASNISDSASFGEVGFDSIRFTTLSMSIKDKFQVMISPAQFFTHSSLNKLTNFMIRTHGQDLSNYYGVNAEPVNHNKKIEQKNKKSLNTDNVFVQEAEGEISLHKSEPVAVIGLWAKMPQSPDLESFWNNLVHEKDLTTPIPVERWDMSGESLEDDITNWGGFIQDADKFDASFFNISPREAEQMDPQQRIFLEVVWKAIENAGYRASDLSDTNTGVFVGAVGSDYWDLMNASSTKADAYTISGNVNCVIANRVSYLLNLRGESSTIDTACSSSLVAVHRAVSSIQNGNCDVAIAGGVNLLLNPFLHTALNKNGMLSPDGKCKSFDSKANGYVRGEGAGVVLLKPLRQALKDGDNIQAVIKGSFENHGGRTNSLTAPSPNAQADLIEEAYRKAGIDPSTVTYVETHGSGTSLGDPIEINGLKMGFERLYQDWRINTPKTAHCVLGTVKTNIGHLEAAAGIAGLIKVILSMKNATIPGLLHFNKQNPYIELEGSPFSLAEKTAPWERIKEASGKTLPRRAGVSSFGFGGSNAHVVLEEFIPVTSLTKSVLRDRFLFTLSARNKGRLKSYAMVFRDYLGSLESNPVYSLNSNFLHDMVYTLQVGREPMEERMAILFTDLSELRGLINNFIEGHPNPGKLFTGNIKEFNKGTALIIEGEEGEEYIRNIIYKNKIGKLAQLWVMGVEINWRLFNDGSQHKRIPLPTYPFEKVRHWLQPLEIGGKDGDRALSLNKGTVLHPFIDVNESTLTNQIYRKKLSKHDAFIKDHIVDGNVIFPGVAYLEMARAAGSLAYGKGVTCLRGNYWSKPLELGEESTDVYIALKKEEEDVLYEIVSKDVTGVRHVHAQGKVLYEEKVTGTQEYLPLKEIQRRCTNHITAQECYKMFTHLGFQYEKMYKPLTDVYHNENESLARIVIPLEMRGDEAFELHPSLLEGGLQTVIGILANVTEDSCTPFLPFGVDELQIQNPLTSACYVYMKAVEKHGNAGKELRKYDIWMADKNGKILVKIKGYSLRPYFDKSRDEDESEKLYIHNMWESKPLEIKKTDRSHTGNVLLFELKSGSSNLGNIIPDSQIFSVVPGERYLEEGNIYTINPEVPFDYIRLIESLKARNSLPDTIIHCWGDEKLGETKKHIENQLNCGIYSIFHLVKALLDQESIIPSRIAFVYQGPIDEQPQYAALGSFFKTIHQEIQKVDLKLIHFCDFNDTSLNTTAWLLETVLEEIESGEDLEVRYVERERFVKKYYDNSNKVTQGTSSRNFIIPENVDGKVYLITGGTGSLGLIMAKFLASKGRVKLVLVGTKELTSGKLAQIRNIENHDIEVLYLKTDVSNQEEVKELVNKVRHKFGKIDGIIHGAGVLRDSYFINKTEVEIKEVFASKVYGTVWLDEATKNDHLDFFIMFSSISAPLGNAGQADYAFANSFMDYFSLLRDKYRSNGKRYGKSLTINWSLWKEGGMRLDDQNLQLLRNSFGILPISTEEGLSVFEENNENTNNFIFTKGNKSKILKTLNDRQIRSLGVATAANKDKDNIDDEQSLLQEMVTLCAEILKMDKDQLETDRDISEYGFDSMTNTELANEMNKRYGLDITPVMFFEYTTLSAIVKQLIAEDESKWKSLFKGAHDNQIEDSGEAVEEFASVIIHDQFQQSNSKVTRKDDDNTRSSGGFKELNEPVAIIGMSGIMPQSEDLDEFWAHIRAGKDLITEVPSDRWDWKEFYGSRYERNKTHSKWGGFMKEIDKFDHEFFQIPWKEAALMDPQQRLFLETVWSALEDAGYKSSTLSGTNTGVYVGLTNRDYYDYLKGQDIEVDAEMAFGNNLSFLVNRVSYQFNLKGPSEVVDTLCSSSLTAIHKAVNDLRHGHCDMAIAGGISVIMSPSLSIAFTKAGMLSEDDKCKTFDADANGFVRGEGSGAIILKPLSKALEDGDRIYALIKGTAINHGGRANTLTTPNLNAQAEVVQNAIIDANIDPSTIGYVEVHGTGTPLGDPIEFNSLKKGFAEAFKQYGGQVPDKPFCGLGSVKTNVGHLESASGMASVFKVILAMKNKELPANLHLQELNPYIKPDGSPFYIVDRLSRWKDTRNLYGEILPRRAGISAFGAGGLNAHLIIEDYNEEPSIHPCIEGPKLFILSAKNQESLRQYALRLKRYVEEKGNYKDPSFFENLAFTMQVGREGMKERLAVIADNRNDLMIKLHDFISGNGPIQGVMVGTSKQKNIGKMAKVLGKTPGYSENSLQDIAEQWLEGYEVDWKLLYKPGHTKKISAPTYPFARTRCWIDRKAEGMQVINGPVHMAHFQYDEPFVKNHLVFGNRVLLGVTYAALAFEVASVLRPEKRLTNIRRLLFSNPLTIGPGEKATVRTYVQEQEGNFALNTVYTKSGQTEHHKAASGTLLFDMQQEKATIDINRFLRNWDTKLEGLSLYRKRWSGAISYGPSLYTINNLWIQEQEVLSEVSMPEECLISGINYKVHPAWLDAAVVSGLSAFSEDTANPYIPFMIRDIIFHEDVTSARYAHCKLVKKNNEIIVLDCCLCNERGVVLLEMNGFTCKKVTEQKANNIRLLEKSNSLKEDATLEVSATLSGDADMNLNPESASQISDLTEVIKDYLSVKIAYLLNEDPEEIPVNRNFMDLGMDSSSLMNFTEEIEKELEVELSPTLFFEYQNIEELSTYFKEDHKDKFLSRALSENLSGTKGLTVSQEQPKPKVINGNEKDGCQKEDRREPVVTKVLHQEADDQDVAVIGMSGLFAGSTDLRQLWENIRGQKDLITEIPLDHFDYRPWFDEKPQIPDKMYSKWGGFISDVDRFDAAFFNISRREAEVMDPQLRLLLQQIYAATDDAGYSGKVRGTKTGMYVGACFHDYQQRMDRSLIPVGPHDATGNAATMLANRPSFYFDLKGPSLLIDTACSSSLIALHTACKALQRKECDMAYAAGVNLLLESWHYRYFCRIGALSPTGRSHTFTDKADGYVPAEGVTAVLLKPLKRAVEDGDNIHAVIKGSAINHGGYTSSITAPSVKLEAQVILDAWKDARIDPETIGYIEAHGTGTKLGDPIEIDGIKSAFAQHTNKTSFCAVGSAKAHIGHTEGAAGLAGVIKTILAMKNKEIPAMPGFKSINPYIKLDGSPLYINKEVVEWPKIKGEQRRAGVSSFGAGGAYAHVVLEEYERVAEQQNDLVEKQPQIFVMSAKDENRLNEYAEKMIEFLKTDSNFPIGEGPLAEENCSILEDLKVVIAEVTGIHPTDILEDDSIQELGLDRVSTVLVIEKMQEKYQAEFMFKFTNWDDHTIQSLVMLFKEKVSHVSCSNSSLSSYSENTILAKMAYTLQTGREAMDNRLALIAADRQELTYLLSEFLSGNEPKDRWFQGRAKIGRKVAHQINRQGISGEEYETMLVELAKDWVSGAEVDWEVLYRDHKPKRMTLPSYPFAKNRYWIEELDKSLIEQKEGNSHTEKIHALIDSNVSTFKEQKYMTTLQGTEFFIMDHIIGNYKVLPGVVYLEMARVAGELASEKYVSSISNTVWMRPVEVANEPKQLLMTVNQVQDEIEFEFYTMTEGHNKLIHTQGKITLNQDSRIDSQQSVNIKSVLERTTERASKESFYAQIRNLGLNLGDNYRVVNEIFRNKRETLSQLIIPTALRGDLANIDLHPSLMDGAFQTAIWGGYYDTLHVPYELRRMEVFGSLPEECFVYAEREEEKGSLTGRANISITDMEGRVLVRIEGFLSRPVKRKGESDKTDKATDLLALLKKLEFGELNTSEVEQMIEEVL</sequence>
<dbReference type="Gene3D" id="2.30.38.10">
    <property type="entry name" value="Luciferase, Domain 3"/>
    <property type="match status" value="1"/>
</dbReference>
<dbReference type="InterPro" id="IPR000873">
    <property type="entry name" value="AMP-dep_synth/lig_dom"/>
</dbReference>
<evidence type="ECO:0000256" key="2">
    <source>
        <dbReference type="ARBA" id="ARBA00003299"/>
    </source>
</evidence>
<dbReference type="InterPro" id="IPR049552">
    <property type="entry name" value="PKS_DH_N"/>
</dbReference>
<dbReference type="SUPFAM" id="SSF53901">
    <property type="entry name" value="Thiolase-like"/>
    <property type="match status" value="3"/>
</dbReference>
<comment type="similarity">
    <text evidence="5">Belongs to the ATP-dependent AMP-binding enzyme family.</text>
</comment>
<feature type="domain" description="PKS/mFAS DH" evidence="19">
    <location>
        <begin position="1846"/>
        <end position="2128"/>
    </location>
</feature>
<dbReference type="GO" id="GO:0005886">
    <property type="term" value="C:plasma membrane"/>
    <property type="evidence" value="ECO:0007669"/>
    <property type="project" value="TreeGrafter"/>
</dbReference>
<feature type="active site" description="Proton donor; for dehydratase activity" evidence="15">
    <location>
        <position position="4733"/>
    </location>
</feature>
<keyword evidence="9" id="KW-0808">Transferase</keyword>
<dbReference type="PROSITE" id="PS52004">
    <property type="entry name" value="KS3_2"/>
    <property type="match status" value="3"/>
</dbReference>
<protein>
    <submittedName>
        <fullName evidence="20">Hybrid polyketide synthase/nonribosomal peptide synthetase</fullName>
    </submittedName>
</protein>
<dbReference type="FunFam" id="3.40.50.12780:FF:000012">
    <property type="entry name" value="Non-ribosomal peptide synthetase"/>
    <property type="match status" value="1"/>
</dbReference>
<evidence type="ECO:0000259" key="18">
    <source>
        <dbReference type="PROSITE" id="PS52004"/>
    </source>
</evidence>
<dbReference type="GO" id="GO:0006633">
    <property type="term" value="P:fatty acid biosynthetic process"/>
    <property type="evidence" value="ECO:0007669"/>
    <property type="project" value="InterPro"/>
</dbReference>
<keyword evidence="12" id="KW-0067">ATP-binding</keyword>
<dbReference type="InterPro" id="IPR020807">
    <property type="entry name" value="PKS_DH"/>
</dbReference>
<dbReference type="InterPro" id="IPR036291">
    <property type="entry name" value="NAD(P)-bd_dom_sf"/>
</dbReference>
<comment type="cofactor">
    <cofactor evidence="1">
        <name>pantetheine 4'-phosphate</name>
        <dbReference type="ChEBI" id="CHEBI:47942"/>
    </cofactor>
</comment>
<dbReference type="SUPFAM" id="SSF50486">
    <property type="entry name" value="FMT C-terminal domain-like"/>
    <property type="match status" value="1"/>
</dbReference>
<keyword evidence="11" id="KW-0547">Nucleotide-binding</keyword>
<dbReference type="InterPro" id="IPR057326">
    <property type="entry name" value="KR_dom"/>
</dbReference>
<feature type="region of interest" description="N-terminal hotdog fold" evidence="15">
    <location>
        <begin position="3368"/>
        <end position="3492"/>
    </location>
</feature>
<dbReference type="InterPro" id="IPR032821">
    <property type="entry name" value="PKS_assoc"/>
</dbReference>
<feature type="region of interest" description="Disordered" evidence="16">
    <location>
        <begin position="3782"/>
        <end position="3811"/>
    </location>
</feature>
<feature type="domain" description="Ketosynthase family 3 (KS3)" evidence="18">
    <location>
        <begin position="3825"/>
        <end position="4249"/>
    </location>
</feature>
<dbReference type="InterPro" id="IPR036477">
    <property type="entry name" value="Formyl_transf_N_sf"/>
</dbReference>
<evidence type="ECO:0000256" key="10">
    <source>
        <dbReference type="ARBA" id="ARBA00022737"/>
    </source>
</evidence>
<dbReference type="SUPFAM" id="SSF47336">
    <property type="entry name" value="ACP-like"/>
    <property type="match status" value="3"/>
</dbReference>
<dbReference type="Proteomes" id="UP000195991">
    <property type="component" value="Unassembled WGS sequence"/>
</dbReference>
<dbReference type="Gene3D" id="3.40.50.980">
    <property type="match status" value="2"/>
</dbReference>
<dbReference type="CDD" id="cd08953">
    <property type="entry name" value="KR_2_SDR_x"/>
    <property type="match status" value="1"/>
</dbReference>
<evidence type="ECO:0000256" key="14">
    <source>
        <dbReference type="ARBA" id="ARBA00023315"/>
    </source>
</evidence>
<feature type="region of interest" description="N-terminal hotdog fold" evidence="15">
    <location>
        <begin position="4537"/>
        <end position="4655"/>
    </location>
</feature>
<reference evidence="20 21" key="1">
    <citation type="submission" date="2016-08" db="EMBL/GenBank/DDBJ databases">
        <authorList>
            <person name="Seilhamer J.J."/>
        </authorList>
    </citation>
    <scope>NUCLEOTIDE SEQUENCE [LARGE SCALE GENOMIC DNA]</scope>
    <source>
        <strain evidence="20 21">IEBC_T61001</strain>
    </source>
</reference>
<dbReference type="InterPro" id="IPR014030">
    <property type="entry name" value="Ketoacyl_synth_N"/>
</dbReference>
<evidence type="ECO:0000256" key="1">
    <source>
        <dbReference type="ARBA" id="ARBA00001957"/>
    </source>
</evidence>
<dbReference type="SMART" id="SM01294">
    <property type="entry name" value="PKS_PP_betabranch"/>
    <property type="match status" value="1"/>
</dbReference>
<dbReference type="GO" id="GO:0005737">
    <property type="term" value="C:cytoplasm"/>
    <property type="evidence" value="ECO:0007669"/>
    <property type="project" value="UniProtKB-SubCell"/>
</dbReference>
<dbReference type="InterPro" id="IPR011034">
    <property type="entry name" value="Formyl_transferase-like_C_sf"/>
</dbReference>
<evidence type="ECO:0000313" key="20">
    <source>
        <dbReference type="EMBL" id="SCB87588.1"/>
    </source>
</evidence>
<feature type="domain" description="PKS/mFAS DH" evidence="19">
    <location>
        <begin position="3368"/>
        <end position="3648"/>
    </location>
</feature>
<keyword evidence="7" id="KW-0963">Cytoplasm</keyword>
<dbReference type="Pfam" id="PF02911">
    <property type="entry name" value="Formyl_trans_C"/>
    <property type="match status" value="1"/>
</dbReference>
<dbReference type="InterPro" id="IPR020841">
    <property type="entry name" value="PKS_Beta-ketoAc_synthase_dom"/>
</dbReference>
<dbReference type="PROSITE" id="PS52019">
    <property type="entry name" value="PKS_MFAS_DH"/>
    <property type="match status" value="3"/>
</dbReference>
<dbReference type="Pfam" id="PF16197">
    <property type="entry name" value="KAsynt_C_assoc"/>
    <property type="match status" value="1"/>
</dbReference>
<dbReference type="PROSITE" id="PS00606">
    <property type="entry name" value="KS3_1"/>
    <property type="match status" value="2"/>
</dbReference>
<feature type="active site" description="Proton acceptor; for dehydratase activity" evidence="15">
    <location>
        <position position="4566"/>
    </location>
</feature>
<dbReference type="GO" id="GO:0031177">
    <property type="term" value="F:phosphopantetheine binding"/>
    <property type="evidence" value="ECO:0007669"/>
    <property type="project" value="InterPro"/>
</dbReference>
<dbReference type="GO" id="GO:0071770">
    <property type="term" value="P:DIM/DIP cell wall layer assembly"/>
    <property type="evidence" value="ECO:0007669"/>
    <property type="project" value="TreeGrafter"/>
</dbReference>
<dbReference type="PROSITE" id="PS00455">
    <property type="entry name" value="AMP_BINDING"/>
    <property type="match status" value="1"/>
</dbReference>
<dbReference type="InterPro" id="IPR049490">
    <property type="entry name" value="C883_1060-like_KR_N"/>
</dbReference>
<gene>
    <name evidence="20" type="ORF">BTT61001_00491</name>
</gene>
<dbReference type="Pfam" id="PF21089">
    <property type="entry name" value="PKS_DH_N"/>
    <property type="match status" value="3"/>
</dbReference>
<dbReference type="InterPro" id="IPR010071">
    <property type="entry name" value="AA_adenyl_dom"/>
</dbReference>
<dbReference type="Gene3D" id="3.40.50.720">
    <property type="entry name" value="NAD(P)-binding Rossmann-like Domain"/>
    <property type="match status" value="1"/>
</dbReference>
<accession>A0A1C3ZYY3</accession>
<name>A0A1C3ZYY3_BACTU</name>
<dbReference type="Gene3D" id="3.40.50.12230">
    <property type="match status" value="1"/>
</dbReference>
<dbReference type="PANTHER" id="PTHR43775:SF37">
    <property type="entry name" value="SI:DKEY-61P9.11"/>
    <property type="match status" value="1"/>
</dbReference>
<evidence type="ECO:0000256" key="16">
    <source>
        <dbReference type="SAM" id="MobiDB-lite"/>
    </source>
</evidence>
<dbReference type="InterPro" id="IPR016039">
    <property type="entry name" value="Thiolase-like"/>
</dbReference>
<dbReference type="Pfam" id="PF22336">
    <property type="entry name" value="RhiE-like_linker"/>
    <property type="match status" value="3"/>
</dbReference>
<dbReference type="Pfam" id="PF14765">
    <property type="entry name" value="PS-DH"/>
    <property type="match status" value="3"/>
</dbReference>